<keyword evidence="1" id="KW-0472">Membrane</keyword>
<feature type="transmembrane region" description="Helical" evidence="1">
    <location>
        <begin position="56"/>
        <end position="79"/>
    </location>
</feature>
<sequence>MMIIIFGAFLMLIGNIFALFNKNMFKKLHYLSAGDTGGGILILIGLLIRGFQIEKILVALLIMLIGMPAVTYFISISFVRKDKR</sequence>
<evidence type="ECO:0000256" key="1">
    <source>
        <dbReference type="SAM" id="Phobius"/>
    </source>
</evidence>
<dbReference type="EMBL" id="LBFC01000002">
    <property type="protein sequence ID" value="ONN28033.1"/>
    <property type="molecule type" value="Genomic_DNA"/>
</dbReference>
<gene>
    <name evidence="2" type="ORF">XJ44_00355</name>
</gene>
<dbReference type="Pfam" id="PF03334">
    <property type="entry name" value="PhaG_MnhG_YufB"/>
    <property type="match status" value="1"/>
</dbReference>
<comment type="caution">
    <text evidence="2">The sequence shown here is derived from an EMBL/GenBank/DDBJ whole genome shotgun (WGS) entry which is preliminary data.</text>
</comment>
<feature type="transmembrane region" description="Helical" evidence="1">
    <location>
        <begin position="28"/>
        <end position="49"/>
    </location>
</feature>
<dbReference type="Proteomes" id="UP000242616">
    <property type="component" value="Unassembled WGS sequence"/>
</dbReference>
<evidence type="ECO:0000313" key="2">
    <source>
        <dbReference type="EMBL" id="ONN28033.1"/>
    </source>
</evidence>
<proteinExistence type="predicted"/>
<keyword evidence="1" id="KW-1133">Transmembrane helix</keyword>
<name>A0ABX3IN35_9BACT</name>
<keyword evidence="1" id="KW-0812">Transmembrane</keyword>
<dbReference type="InterPro" id="IPR005133">
    <property type="entry name" value="PhaG_MnhG_YufB"/>
</dbReference>
<accession>A0ABX3IN35</accession>
<evidence type="ECO:0000313" key="3">
    <source>
        <dbReference type="Proteomes" id="UP000242616"/>
    </source>
</evidence>
<reference evidence="2 3" key="1">
    <citation type="submission" date="2015-06" db="EMBL/GenBank/DDBJ databases">
        <title>Genome sequencing of Thermotogales isolates from hydrothermal vents.</title>
        <authorList>
            <person name="Haverkamp T.H."/>
            <person name="Kublanov I.V."/>
            <person name="Nesbo C.L."/>
        </authorList>
    </citation>
    <scope>NUCLEOTIDE SEQUENCE [LARGE SCALE GENOMIC DNA]</scope>
    <source>
        <strain evidence="3">ik275mar</strain>
    </source>
</reference>
<organism evidence="2 3">
    <name type="scientific">Thermosipho affectus</name>
    <dbReference type="NCBI Taxonomy" id="660294"/>
    <lineage>
        <taxon>Bacteria</taxon>
        <taxon>Thermotogati</taxon>
        <taxon>Thermotogota</taxon>
        <taxon>Thermotogae</taxon>
        <taxon>Thermotogales</taxon>
        <taxon>Fervidobacteriaceae</taxon>
        <taxon>Thermosipho</taxon>
    </lineage>
</organism>
<protein>
    <submittedName>
        <fullName evidence="2">Uncharacterized protein</fullName>
    </submittedName>
</protein>
<keyword evidence="3" id="KW-1185">Reference proteome</keyword>